<keyword evidence="2" id="KW-1133">Transmembrane helix</keyword>
<sequence length="254" mass="27742">MSTGTLTQKAMMGAGLSGPHNYHYQQHHPYNPAPRLSALASPHLSSARLQVKPAMPSSSSQSSSSSRRSSAVARQRQQHQRQQKQAARQVQPLHPLATLVAVVFDYFLRGVLDLTRPPRELVGLLVRGVFTSLCWAYHALPMPVAMGMFYYGFQSVPDGLRSVEELRVVHSSRPDAGAMAGGASGIDGLYGLGELAVVRWGDLGLVSAFYCLSMMTAAYAVMVLMELRDYILDTWALIVDEALEVKALLRADDV</sequence>
<dbReference type="AlphaFoldDB" id="A0A4U6XKN6"/>
<gene>
    <name evidence="3" type="ORF">CTA1_11750</name>
</gene>
<keyword evidence="2" id="KW-0812">Transmembrane</keyword>
<keyword evidence="2" id="KW-0472">Membrane</keyword>
<reference evidence="3 4" key="1">
    <citation type="journal article" date="2019" name="PLoS ONE">
        <title>Comparative genome analysis indicates high evolutionary potential of pathogenicity genes in Colletotrichum tanaceti.</title>
        <authorList>
            <person name="Lelwala R.V."/>
            <person name="Korhonen P.K."/>
            <person name="Young N.D."/>
            <person name="Scott J.B."/>
            <person name="Ades P.A."/>
            <person name="Gasser R.B."/>
            <person name="Taylor P.W.J."/>
        </authorList>
    </citation>
    <scope>NUCLEOTIDE SEQUENCE [LARGE SCALE GENOMIC DNA]</scope>
    <source>
        <strain evidence="3">BRIP57314</strain>
    </source>
</reference>
<dbReference type="EMBL" id="PJEX01000084">
    <property type="protein sequence ID" value="TKW55867.1"/>
    <property type="molecule type" value="Genomic_DNA"/>
</dbReference>
<evidence type="ECO:0000313" key="4">
    <source>
        <dbReference type="Proteomes" id="UP000310108"/>
    </source>
</evidence>
<evidence type="ECO:0000256" key="2">
    <source>
        <dbReference type="SAM" id="Phobius"/>
    </source>
</evidence>
<feature type="compositionally biased region" description="Low complexity" evidence="1">
    <location>
        <begin position="19"/>
        <end position="49"/>
    </location>
</feature>
<name>A0A4U6XKN6_9PEZI</name>
<comment type="caution">
    <text evidence="3">The sequence shown here is derived from an EMBL/GenBank/DDBJ whole genome shotgun (WGS) entry which is preliminary data.</text>
</comment>
<evidence type="ECO:0000256" key="1">
    <source>
        <dbReference type="SAM" id="MobiDB-lite"/>
    </source>
</evidence>
<organism evidence="3 4">
    <name type="scientific">Colletotrichum tanaceti</name>
    <dbReference type="NCBI Taxonomy" id="1306861"/>
    <lineage>
        <taxon>Eukaryota</taxon>
        <taxon>Fungi</taxon>
        <taxon>Dikarya</taxon>
        <taxon>Ascomycota</taxon>
        <taxon>Pezizomycotina</taxon>
        <taxon>Sordariomycetes</taxon>
        <taxon>Hypocreomycetidae</taxon>
        <taxon>Glomerellales</taxon>
        <taxon>Glomerellaceae</taxon>
        <taxon>Colletotrichum</taxon>
        <taxon>Colletotrichum destructivum species complex</taxon>
    </lineage>
</organism>
<feature type="region of interest" description="Disordered" evidence="1">
    <location>
        <begin position="17"/>
        <end position="89"/>
    </location>
</feature>
<accession>A0A4U6XKN6</accession>
<feature type="transmembrane region" description="Helical" evidence="2">
    <location>
        <begin position="203"/>
        <end position="225"/>
    </location>
</feature>
<dbReference type="Proteomes" id="UP000310108">
    <property type="component" value="Unassembled WGS sequence"/>
</dbReference>
<proteinExistence type="predicted"/>
<feature type="compositionally biased region" description="Low complexity" evidence="1">
    <location>
        <begin position="57"/>
        <end position="75"/>
    </location>
</feature>
<evidence type="ECO:0000313" key="3">
    <source>
        <dbReference type="EMBL" id="TKW55867.1"/>
    </source>
</evidence>
<feature type="transmembrane region" description="Helical" evidence="2">
    <location>
        <begin position="124"/>
        <end position="151"/>
    </location>
</feature>
<keyword evidence="4" id="KW-1185">Reference proteome</keyword>
<protein>
    <submittedName>
        <fullName evidence="3">Uncharacterized protein</fullName>
    </submittedName>
</protein>